<accession>A0A173H053</accession>
<name>A0A173H053_9BURK</name>
<evidence type="ECO:0000313" key="2">
    <source>
        <dbReference type="Proteomes" id="UP000035651"/>
    </source>
</evidence>
<sequence length="121" mass="13678">MAYVGRAKNVKIAVNLPVAASSMRKRRVIDRLRGADWFPICRPLYSLSESERNLIKERAQACLATARAPRRAGHRKPKLNEQQVRGIRARLRAPDLQVAEVARRYGVAPLYKHVGVVAPRQ</sequence>
<gene>
    <name evidence="1" type="ORF">AB870_23725</name>
</gene>
<geneLocation type="plasmid" evidence="1 2">
    <name>pPF72-1</name>
</geneLocation>
<keyword evidence="1" id="KW-0614">Plasmid</keyword>
<organism evidence="1 2">
    <name type="scientific">Pandoraea faecigallinarum</name>
    <dbReference type="NCBI Taxonomy" id="656179"/>
    <lineage>
        <taxon>Bacteria</taxon>
        <taxon>Pseudomonadati</taxon>
        <taxon>Pseudomonadota</taxon>
        <taxon>Betaproteobacteria</taxon>
        <taxon>Burkholderiales</taxon>
        <taxon>Burkholderiaceae</taxon>
        <taxon>Pandoraea</taxon>
    </lineage>
</organism>
<dbReference type="KEGG" id="pfg:AB870_23725"/>
<dbReference type="EMBL" id="CP011808">
    <property type="protein sequence ID" value="ANI21825.2"/>
    <property type="molecule type" value="Genomic_DNA"/>
</dbReference>
<dbReference type="Proteomes" id="UP000035651">
    <property type="component" value="Plasmid pPF72-1"/>
</dbReference>
<protein>
    <submittedName>
        <fullName evidence="1">Uncharacterized protein</fullName>
    </submittedName>
</protein>
<proteinExistence type="predicted"/>
<reference evidence="1" key="1">
    <citation type="submission" date="2016-06" db="EMBL/GenBank/DDBJ databases">
        <title>Complete Genome Sequence of Pandoraea faecigallinarum DSM-23572.</title>
        <authorList>
            <person name="Yong D."/>
            <person name="Ee R."/>
            <person name="Lim Y.-L."/>
            <person name="Yin W.-F."/>
            <person name="Chan K.-G."/>
        </authorList>
    </citation>
    <scope>NUCLEOTIDE SEQUENCE</scope>
    <source>
        <strain evidence="1">DSM 23572</strain>
        <plasmid evidence="1">pPF72-1</plasmid>
    </source>
</reference>
<keyword evidence="2" id="KW-1185">Reference proteome</keyword>
<evidence type="ECO:0000313" key="1">
    <source>
        <dbReference type="EMBL" id="ANI21825.2"/>
    </source>
</evidence>
<dbReference type="AlphaFoldDB" id="A0A173H053"/>